<dbReference type="OrthoDB" id="1922221at2759"/>
<comment type="caution">
    <text evidence="2">The sequence shown here is derived from an EMBL/GenBank/DDBJ whole genome shotgun (WGS) entry which is preliminary data.</text>
</comment>
<dbReference type="Gene3D" id="1.20.1280.170">
    <property type="entry name" value="Exocyst complex component Exo70"/>
    <property type="match status" value="1"/>
</dbReference>
<name>A0A9Q0VAH6_SALPP</name>
<evidence type="ECO:0000256" key="1">
    <source>
        <dbReference type="SAM" id="MobiDB-lite"/>
    </source>
</evidence>
<dbReference type="Proteomes" id="UP001151532">
    <property type="component" value="Chromosome 19"/>
</dbReference>
<proteinExistence type="predicted"/>
<organism evidence="2 3">
    <name type="scientific">Salix purpurea</name>
    <name type="common">Purple osier willow</name>
    <dbReference type="NCBI Taxonomy" id="77065"/>
    <lineage>
        <taxon>Eukaryota</taxon>
        <taxon>Viridiplantae</taxon>
        <taxon>Streptophyta</taxon>
        <taxon>Embryophyta</taxon>
        <taxon>Tracheophyta</taxon>
        <taxon>Spermatophyta</taxon>
        <taxon>Magnoliopsida</taxon>
        <taxon>eudicotyledons</taxon>
        <taxon>Gunneridae</taxon>
        <taxon>Pentapetalae</taxon>
        <taxon>rosids</taxon>
        <taxon>fabids</taxon>
        <taxon>Malpighiales</taxon>
        <taxon>Salicaceae</taxon>
        <taxon>Saliceae</taxon>
        <taxon>Salix</taxon>
    </lineage>
</organism>
<dbReference type="EMBL" id="JAPFFK010000009">
    <property type="protein sequence ID" value="KAJ6745145.1"/>
    <property type="molecule type" value="Genomic_DNA"/>
</dbReference>
<sequence length="128" mass="14714">MRQTGRRGREKAVRSTSSSQGRRWERVVRRDENRRVRKVRRELRVKAVVVEEEVVVVSVVEMGRGWEIPLSGGWVNMSGRSYTVLLEPDQPITALNFADAVAIGSRSPGRLFMVLDLFETMRDLIPEF</sequence>
<accession>A0A9Q0VAH6</accession>
<evidence type="ECO:0000313" key="3">
    <source>
        <dbReference type="Proteomes" id="UP001151532"/>
    </source>
</evidence>
<gene>
    <name evidence="2" type="ORF">OIU79_031320</name>
</gene>
<feature type="region of interest" description="Disordered" evidence="1">
    <location>
        <begin position="1"/>
        <end position="25"/>
    </location>
</feature>
<dbReference type="AlphaFoldDB" id="A0A9Q0VAH6"/>
<keyword evidence="3" id="KW-1185">Reference proteome</keyword>
<reference evidence="2" key="2">
    <citation type="journal article" date="2023" name="Int. J. Mol. Sci.">
        <title>De Novo Assembly and Annotation of 11 Diverse Shrub Willow (Salix) Genomes Reveals Novel Gene Organization in Sex-Linked Regions.</title>
        <authorList>
            <person name="Hyden B."/>
            <person name="Feng K."/>
            <person name="Yates T.B."/>
            <person name="Jawdy S."/>
            <person name="Cereghino C."/>
            <person name="Smart L.B."/>
            <person name="Muchero W."/>
        </authorList>
    </citation>
    <scope>NUCLEOTIDE SEQUENCE</scope>
    <source>
        <tissue evidence="2">Shoot tip</tissue>
    </source>
</reference>
<protein>
    <submittedName>
        <fullName evidence="2">Uncharacterized protein</fullName>
    </submittedName>
</protein>
<evidence type="ECO:0000313" key="2">
    <source>
        <dbReference type="EMBL" id="KAJ6745145.1"/>
    </source>
</evidence>
<reference evidence="2" key="1">
    <citation type="submission" date="2022-11" db="EMBL/GenBank/DDBJ databases">
        <authorList>
            <person name="Hyden B.L."/>
            <person name="Feng K."/>
            <person name="Yates T."/>
            <person name="Jawdy S."/>
            <person name="Smart L.B."/>
            <person name="Muchero W."/>
        </authorList>
    </citation>
    <scope>NUCLEOTIDE SEQUENCE</scope>
    <source>
        <tissue evidence="2">Shoot tip</tissue>
    </source>
</reference>